<reference evidence="2 3" key="1">
    <citation type="submission" date="2018-11" db="EMBL/GenBank/DDBJ databases">
        <title>Schleiferia aggregans sp. nov., a moderately thermophilic heterotrophic bacterium isolated from microbial mats at a terrestrial hot spring.</title>
        <authorList>
            <person name="Iino T."/>
            <person name="Ohkuma M."/>
            <person name="Haruta S."/>
        </authorList>
    </citation>
    <scope>NUCLEOTIDE SEQUENCE [LARGE SCALE GENOMIC DNA]</scope>
    <source>
        <strain evidence="2 3">LA</strain>
    </source>
</reference>
<keyword evidence="3" id="KW-1185">Reference proteome</keyword>
<dbReference type="Proteomes" id="UP000286715">
    <property type="component" value="Unassembled WGS sequence"/>
</dbReference>
<protein>
    <submittedName>
        <fullName evidence="2">Uncharacterized protein</fullName>
    </submittedName>
</protein>
<proteinExistence type="predicted"/>
<comment type="caution">
    <text evidence="2">The sequence shown here is derived from an EMBL/GenBank/DDBJ whole genome shotgun (WGS) entry which is preliminary data.</text>
</comment>
<sequence length="1469" mass="168938">MSRILAWYVFGLLSLMPFLSQSQKVRSFINDTAQWRTEVYEVLKEQDKDRAAKLVSDIGAVLNSGKLSEEAFEYLVKTSNTLLKKRLLDLDAWNDWFKVIIHLAEQEDAKHALSFHQDFEIYTQKNPNKAIRDYLSVMHGVFLKGELYNDGQLRWVYTGAFEFLFDKEPIFKITNTDIYATFRGDSTFIEKTRGTFHPKSLVWDGQDGFIYWERTGLSRDSATARFQTYQINVSKAFFEADSVTLYTKVYLKEPVKGRLEERLSSRNTPETANFPRFYAYRKDIVIKNIVKDVDYVGGFSVVGSGVYASGTPDKPASFIHFHNKKPQLIVRGERFSLKPNLFTSEAVQLSLLLDGDSIYHPRLYYRLIPDDRIVTLVRQEEGLGLSPFVDSYHKLIMRFQTLVWKLGEEKILISNMNQGLEIPATFESAQYYREERMDRLRGLSNKHPLMEVIEMSKYFGSEVLDADKVAEYLRINPQNGRIFLMNLAVEGFLKYDLNTHRATILPRTYEYVNNYLDKRDFDVIQFVSSVSGKPNATLSLLSYDLTIEGVNSIALSDSQQVGLFPADRKIVMHRNLNFDFTGRILAGRFSFWGREFKFKYEPFIIDMPTIDSMRFAVESFEKDATGIVTLVNVQSVLADLTGQLDIDKPNNKSGRKSYAEYPIFRSLKESYIYYDKPSIHNGVYNKKDFYVRLEPFTIDSLDNKRTEGISFDGTLVSAGIFPDIQQTIKVQRDYSLGFEMETPITGLSAYGGKGKFTQKLSLSNKGLRGDGQIDYLSSVAKAKEFFFFPDSTNAVNVSYEIAEDSKYNVPHVLADNVVLHWEPKRDIMFTQNTLSPFSMYDDIAMRADGRMALSPKGLRGDAAIAFQNAEMKSRDFSFRRREFSADTSNFRVRPYDSGPWVFETLSASSYVNFDKMKGNFTLHSAAQYMNFPEHQYIAYMDYADWHIKEKSIEVMKKSALPSSRMVSTHRDQDSLQFVAGSVKFRMVENYLEVFKAFEIEVADATIFPDTGYVVIDPQAQMRTLKNAKIIANRQTKYHAFEKATANIISRKNYTGSGYYQYLDEDNTAWPLFFDQIQVNRQGITNGRAQISKDDAFFLSTYFAFYGEALLTAPEKQLTFDGYTLIQHTCSRIQTDWFPFKSIIDPKNIVIDLPETAEELNRARIFNGIYIANDSTSGYSAFLSKESSRADLELILAGGQLYFDKAQNSYIITTAEKVKNPEAKGNYLALNIKTCEMYGEGRLSFGDRTGLVEIDAYGTIRHKLVNDEITIDMWMGFDFHFNDDVLKAITQTLKDADLPSADLARRAFTVAVNEMLDGRERQRFIDELRKTGLPERMPKPFQSTITFSDIRLKWNPETNSFYSEGPIGIGSIGKVQINKRVNGILEIARKRRGDEVTLYIDMGSKDVYFFQYRRNLMEFYSPRQELMDMITNTKPDARRKEEKGKQPYSYTTSTRGKMNRFVNRMEGEGE</sequence>
<dbReference type="EMBL" id="BHZE01000001">
    <property type="protein sequence ID" value="GCD76606.1"/>
    <property type="molecule type" value="Genomic_DNA"/>
</dbReference>
<feature type="region of interest" description="Disordered" evidence="1">
    <location>
        <begin position="1436"/>
        <end position="1469"/>
    </location>
</feature>
<name>A0A401XHW6_9FLAO</name>
<evidence type="ECO:0000313" key="2">
    <source>
        <dbReference type="EMBL" id="GCD76606.1"/>
    </source>
</evidence>
<evidence type="ECO:0000313" key="3">
    <source>
        <dbReference type="Proteomes" id="UP000286715"/>
    </source>
</evidence>
<gene>
    <name evidence="2" type="ORF">JCM31826_00880</name>
</gene>
<accession>A0A401XHW6</accession>
<dbReference type="RefSeq" id="WP_124396686.1">
    <property type="nucleotide sequence ID" value="NZ_BHZE01000001.1"/>
</dbReference>
<dbReference type="OrthoDB" id="1465441at2"/>
<organism evidence="2 3">
    <name type="scientific">Thermaurantimonas aggregans</name>
    <dbReference type="NCBI Taxonomy" id="2173829"/>
    <lineage>
        <taxon>Bacteria</taxon>
        <taxon>Pseudomonadati</taxon>
        <taxon>Bacteroidota</taxon>
        <taxon>Flavobacteriia</taxon>
        <taxon>Flavobacteriales</taxon>
        <taxon>Schleiferiaceae</taxon>
        <taxon>Thermaurantimonas</taxon>
    </lineage>
</organism>
<evidence type="ECO:0000256" key="1">
    <source>
        <dbReference type="SAM" id="MobiDB-lite"/>
    </source>
</evidence>